<evidence type="ECO:0000313" key="5">
    <source>
        <dbReference type="Proteomes" id="UP000005953"/>
    </source>
</evidence>
<dbReference type="STRING" id="314283.MED297_14950"/>
<dbReference type="OrthoDB" id="9768262at2"/>
<feature type="domain" description="SUF system FeS cluster assembly SufBD core" evidence="2">
    <location>
        <begin position="160"/>
        <end position="392"/>
    </location>
</feature>
<dbReference type="PANTHER" id="PTHR43575">
    <property type="entry name" value="PROTEIN ABCI7, CHLOROPLASTIC"/>
    <property type="match status" value="1"/>
</dbReference>
<evidence type="ECO:0000256" key="1">
    <source>
        <dbReference type="ARBA" id="ARBA00043967"/>
    </source>
</evidence>
<dbReference type="EMBL" id="AAOE01000019">
    <property type="protein sequence ID" value="EAR08530.1"/>
    <property type="molecule type" value="Genomic_DNA"/>
</dbReference>
<sequence>MSDAMNIAKAVSKQEAWSRPQWLQQWQQAGLDRFRETPWPTRKTEHWKYTPLKSLTGIDWSLPEPKTSVADGIRFDDWNAIRLNIVNGELQNPGDLPTGVSLVRLSECNQEQAERFLAALEASRNDFLFDTANQAFIQDAYWLNVDPNTQVQQALHLNYVTDGDDVLSSSQIWINLGVGAQVTVVETFSAGEQGRCLVNANTAITLADNARMTHYHLMLEEGDAHHIGRVTAELQRSAYLDSFHVGIGGVLKRKDIRVRHCGEGAELRLNGVYLPKGAEIIDYHTCIEHEVPHCTSEEIFRGIISDSAKAVFNGRIHIHKDAQKSLAEMNNRNLLLSDQAEIDTKPELEIYADDVKCAHGATIARLDDTQLFYFQARGISRAEAEVMLSFGFINELLDSLQDEAVQNLLRPLLATLFAHQRSELTRHLL</sequence>
<dbReference type="AlphaFoldDB" id="A4BH31"/>
<proteinExistence type="inferred from homology"/>
<dbReference type="InterPro" id="IPR011542">
    <property type="entry name" value="SUF_FeS_clus_asmbl_SufD"/>
</dbReference>
<reference evidence="4 5" key="1">
    <citation type="submission" date="2006-02" db="EMBL/GenBank/DDBJ databases">
        <authorList>
            <person name="Pinhassi J."/>
            <person name="Pedros-Alio C."/>
            <person name="Ferriera S."/>
            <person name="Johnson J."/>
            <person name="Kravitz S."/>
            <person name="Halpern A."/>
            <person name="Remington K."/>
            <person name="Beeson K."/>
            <person name="Tran B."/>
            <person name="Rogers Y.-H."/>
            <person name="Friedman R."/>
            <person name="Venter J.C."/>
        </authorList>
    </citation>
    <scope>NUCLEOTIDE SEQUENCE [LARGE SCALE GENOMIC DNA]</scope>
    <source>
        <strain evidence="4 5">MED297</strain>
    </source>
</reference>
<gene>
    <name evidence="4" type="ORF">MED297_14950</name>
</gene>
<comment type="similarity">
    <text evidence="1">Belongs to the iron-sulfur cluster assembly SufBD family.</text>
</comment>
<dbReference type="HOGENOM" id="CLU_026231_5_2_6"/>
<dbReference type="GO" id="GO:0016226">
    <property type="term" value="P:iron-sulfur cluster assembly"/>
    <property type="evidence" value="ECO:0007669"/>
    <property type="project" value="InterPro"/>
</dbReference>
<dbReference type="RefSeq" id="WP_008043058.1">
    <property type="nucleotide sequence ID" value="NZ_CH724150.1"/>
</dbReference>
<evidence type="ECO:0000259" key="2">
    <source>
        <dbReference type="Pfam" id="PF01458"/>
    </source>
</evidence>
<dbReference type="InterPro" id="IPR000825">
    <property type="entry name" value="SUF_FeS_clus_asmbl_SufBD_core"/>
</dbReference>
<dbReference type="SUPFAM" id="SSF101960">
    <property type="entry name" value="Stabilizer of iron transporter SufD"/>
    <property type="match status" value="1"/>
</dbReference>
<name>A4BH31_9GAMM</name>
<evidence type="ECO:0000259" key="3">
    <source>
        <dbReference type="Pfam" id="PF19295"/>
    </source>
</evidence>
<evidence type="ECO:0000313" key="4">
    <source>
        <dbReference type="EMBL" id="EAR08530.1"/>
    </source>
</evidence>
<feature type="domain" description="SUF system FeS cluster assembly SufBD N-terminal" evidence="3">
    <location>
        <begin position="21"/>
        <end position="156"/>
    </location>
</feature>
<dbReference type="InterPro" id="IPR045595">
    <property type="entry name" value="SufBD_N"/>
</dbReference>
<keyword evidence="5" id="KW-1185">Reference proteome</keyword>
<protein>
    <submittedName>
        <fullName evidence="4">Cysteine desulfurase activator SufB</fullName>
    </submittedName>
</protein>
<dbReference type="Pfam" id="PF01458">
    <property type="entry name" value="SUFBD_core"/>
    <property type="match status" value="1"/>
</dbReference>
<organism evidence="4 5">
    <name type="scientific">Reinekea blandensis MED297</name>
    <dbReference type="NCBI Taxonomy" id="314283"/>
    <lineage>
        <taxon>Bacteria</taxon>
        <taxon>Pseudomonadati</taxon>
        <taxon>Pseudomonadota</taxon>
        <taxon>Gammaproteobacteria</taxon>
        <taxon>Oceanospirillales</taxon>
        <taxon>Saccharospirillaceae</taxon>
        <taxon>Reinekea</taxon>
    </lineage>
</organism>
<dbReference type="PANTHER" id="PTHR43575:SF1">
    <property type="entry name" value="PROTEIN ABCI7, CHLOROPLASTIC"/>
    <property type="match status" value="1"/>
</dbReference>
<dbReference type="Proteomes" id="UP000005953">
    <property type="component" value="Unassembled WGS sequence"/>
</dbReference>
<dbReference type="Pfam" id="PF19295">
    <property type="entry name" value="SufBD_N"/>
    <property type="match status" value="1"/>
</dbReference>
<dbReference type="InterPro" id="IPR037284">
    <property type="entry name" value="SUF_FeS_clus_asmbl_SufBD_sf"/>
</dbReference>
<accession>A4BH31</accession>
<dbReference type="InterPro" id="IPR055346">
    <property type="entry name" value="Fe-S_cluster_assembly_SufBD"/>
</dbReference>
<dbReference type="NCBIfam" id="TIGR01981">
    <property type="entry name" value="sufD"/>
    <property type="match status" value="1"/>
</dbReference>
<comment type="caution">
    <text evidence="4">The sequence shown here is derived from an EMBL/GenBank/DDBJ whole genome shotgun (WGS) entry which is preliminary data.</text>
</comment>